<evidence type="ECO:0000313" key="15">
    <source>
        <dbReference type="EMBL" id="EFC48744.1"/>
    </source>
</evidence>
<keyword evidence="13" id="KW-0175">Coiled coil</keyword>
<proteinExistence type="predicted"/>
<dbReference type="GO" id="GO:0003341">
    <property type="term" value="P:cilium movement"/>
    <property type="evidence" value="ECO:0007669"/>
    <property type="project" value="TreeGrafter"/>
</dbReference>
<keyword evidence="3 12" id="KW-0853">WD repeat</keyword>
<evidence type="ECO:0000256" key="3">
    <source>
        <dbReference type="ARBA" id="ARBA00022574"/>
    </source>
</evidence>
<feature type="compositionally biased region" description="Acidic residues" evidence="14">
    <location>
        <begin position="319"/>
        <end position="334"/>
    </location>
</feature>
<dbReference type="InterPro" id="IPR001680">
    <property type="entry name" value="WD40_rpt"/>
</dbReference>
<dbReference type="SUPFAM" id="SSF50978">
    <property type="entry name" value="WD40 repeat-like"/>
    <property type="match status" value="1"/>
</dbReference>
<evidence type="ECO:0000256" key="7">
    <source>
        <dbReference type="ARBA" id="ARBA00023212"/>
    </source>
</evidence>
<evidence type="ECO:0000256" key="1">
    <source>
        <dbReference type="ARBA" id="ARBA00004611"/>
    </source>
</evidence>
<evidence type="ECO:0000256" key="5">
    <source>
        <dbReference type="ARBA" id="ARBA00022846"/>
    </source>
</evidence>
<dbReference type="InterPro" id="IPR015943">
    <property type="entry name" value="WD40/YVTN_repeat-like_dom_sf"/>
</dbReference>
<dbReference type="Pfam" id="PF00400">
    <property type="entry name" value="WD40"/>
    <property type="match status" value="2"/>
</dbReference>
<feature type="region of interest" description="Disordered" evidence="14">
    <location>
        <begin position="302"/>
        <end position="351"/>
    </location>
</feature>
<dbReference type="EMBL" id="GG738850">
    <property type="protein sequence ID" value="EFC48744.1"/>
    <property type="molecule type" value="Genomic_DNA"/>
</dbReference>
<evidence type="ECO:0000256" key="12">
    <source>
        <dbReference type="PROSITE-ProRule" id="PRU00221"/>
    </source>
</evidence>
<dbReference type="PROSITE" id="PS50294">
    <property type="entry name" value="WD_REPEATS_REGION"/>
    <property type="match status" value="1"/>
</dbReference>
<dbReference type="InterPro" id="IPR050687">
    <property type="entry name" value="Dynein_IC"/>
</dbReference>
<protein>
    <recommendedName>
        <fullName evidence="10">Dynein axonemal intermediate chain 4</fullName>
    </recommendedName>
    <alternativeName>
        <fullName evidence="11">WD repeat-containing protein 78</fullName>
    </alternativeName>
</protein>
<dbReference type="AlphaFoldDB" id="D2V3B9"/>
<evidence type="ECO:0000256" key="11">
    <source>
        <dbReference type="ARBA" id="ARBA00041557"/>
    </source>
</evidence>
<evidence type="ECO:0000256" key="13">
    <source>
        <dbReference type="SAM" id="Coils"/>
    </source>
</evidence>
<keyword evidence="5" id="KW-0282">Flagellum</keyword>
<feature type="compositionally biased region" description="Basic and acidic residues" evidence="14">
    <location>
        <begin position="392"/>
        <end position="402"/>
    </location>
</feature>
<dbReference type="SMART" id="SM00320">
    <property type="entry name" value="WD40"/>
    <property type="match status" value="4"/>
</dbReference>
<dbReference type="InParanoid" id="D2V3B9"/>
<evidence type="ECO:0000256" key="10">
    <source>
        <dbReference type="ARBA" id="ARBA00040002"/>
    </source>
</evidence>
<feature type="region of interest" description="Disordered" evidence="14">
    <location>
        <begin position="384"/>
        <end position="453"/>
    </location>
</feature>
<feature type="compositionally biased region" description="Low complexity" evidence="14">
    <location>
        <begin position="86"/>
        <end position="98"/>
    </location>
</feature>
<keyword evidence="7" id="KW-0206">Cytoskeleton</keyword>
<dbReference type="GO" id="GO:0120293">
    <property type="term" value="C:dynein axonemal particle"/>
    <property type="evidence" value="ECO:0007669"/>
    <property type="project" value="UniProtKB-SubCell"/>
</dbReference>
<dbReference type="PANTHER" id="PTHR12442">
    <property type="entry name" value="DYNEIN INTERMEDIATE CHAIN"/>
    <property type="match status" value="1"/>
</dbReference>
<evidence type="ECO:0000256" key="6">
    <source>
        <dbReference type="ARBA" id="ARBA00023069"/>
    </source>
</evidence>
<dbReference type="GO" id="GO:0045504">
    <property type="term" value="F:dynein heavy chain binding"/>
    <property type="evidence" value="ECO:0007669"/>
    <property type="project" value="TreeGrafter"/>
</dbReference>
<organism evidence="16">
    <name type="scientific">Naegleria gruberi</name>
    <name type="common">Amoeba</name>
    <dbReference type="NCBI Taxonomy" id="5762"/>
    <lineage>
        <taxon>Eukaryota</taxon>
        <taxon>Discoba</taxon>
        <taxon>Heterolobosea</taxon>
        <taxon>Tetramitia</taxon>
        <taxon>Eutetramitia</taxon>
        <taxon>Vahlkampfiidae</taxon>
        <taxon>Naegleria</taxon>
    </lineage>
</organism>
<feature type="compositionally biased region" description="Basic and acidic residues" evidence="14">
    <location>
        <begin position="411"/>
        <end position="444"/>
    </location>
</feature>
<dbReference type="eggNOG" id="KOG1587">
    <property type="taxonomic scope" value="Eukaryota"/>
</dbReference>
<dbReference type="GO" id="GO:0045503">
    <property type="term" value="F:dynein light chain binding"/>
    <property type="evidence" value="ECO:0007669"/>
    <property type="project" value="TreeGrafter"/>
</dbReference>
<dbReference type="OrthoDB" id="10259804at2759"/>
<dbReference type="Proteomes" id="UP000006671">
    <property type="component" value="Unassembled WGS sequence"/>
</dbReference>
<feature type="region of interest" description="Disordered" evidence="14">
    <location>
        <begin position="1"/>
        <end position="39"/>
    </location>
</feature>
<comment type="subcellular location">
    <subcellularLocation>
        <location evidence="1">Cytoplasm</location>
        <location evidence="1">Cytoskeleton</location>
        <location evidence="1">Flagellum axoneme</location>
    </subcellularLocation>
    <subcellularLocation>
        <location evidence="9">Dynein axonemal particle</location>
    </subcellularLocation>
</comment>
<name>D2V3B9_NAEGR</name>
<dbReference type="PROSITE" id="PS50082">
    <property type="entry name" value="WD_REPEATS_2"/>
    <property type="match status" value="1"/>
</dbReference>
<sequence length="818" mass="91596">MSTQLNTGSSTSRTSKSRKSDSKKGFGKKNVGSSITLQGMKKRFQTMLGKTKDSFDAVDPVTKQIKNPAPLFSQNTSADMAGSYQSGNISPSSASESISDFDRASSYSFGRDIPQGEASQAGSSSPSVVSDDEESFVFSGPVGNDDTFSTAGSVDLSLAQDLDNIGAVDSFIKKSDVPSISLDRSNEEKLTEKQLEMLQEVDFTISLTETETFFLFDKFDESVKVDDPKIEEIREKNKVYKELLKNKENNRDNYMDKHVQTMEKFYKNKRTNTSKTEYEEVEVQVSAYQIFDDYKDIREREEREREEREIMTSLSNKQDEEDEEEGDLEDDGADDISVKSGRVGSEKTSVSSYQELVITRAVVQNIFHNRQKRYINADDRDVPLLPLPEEQSETKEVQEEVASKSPNDSQETPRSDTFEEEEVAKGEDEKEKEREDEEKDKAESDTEEDVVNTKPSGVLTTLWEYNCDVVKNYNVNNLTWNKQNNDILAAAYGSGDVTDLHQSNGVILCWNVKNPAYPERILKVDGAGVNSVNFSATNPSILAAGLSDGTVSIYDIRRKENTPVMETIKSHTGTVWDLKWVNRGKDVGEKLHSVGVDGRVNSWTIKKGLESSEIMRLKRIGRATDMGGDAMISRESGGMSIDFSPSDNLIYLVGTEDGAIFKCSSSYNEHPLETYIDHTGPVYSVRWNPVVPDMFISCSADWTVKIWNQESLTPIFTIESYSEKSDQRSYSVTDVAWSKYCSTMFATSSIVGDLELWDLSYSTVRPKYSKTKPGKLNCTIFAEDVPIVLVGDSKGSIEVLRAEDAEKSQESQLEKFLQ</sequence>
<dbReference type="STRING" id="5762.D2V3B9"/>
<evidence type="ECO:0000256" key="14">
    <source>
        <dbReference type="SAM" id="MobiDB-lite"/>
    </source>
</evidence>
<dbReference type="PANTHER" id="PTHR12442:SF12">
    <property type="entry name" value="DYNEIN AXONEMAL INTERMEDIATE CHAIN 4"/>
    <property type="match status" value="1"/>
</dbReference>
<dbReference type="VEuPathDB" id="AmoebaDB:NAEGRDRAFT_63304"/>
<keyword evidence="2" id="KW-0963">Cytoplasm</keyword>
<evidence type="ECO:0000256" key="9">
    <source>
        <dbReference type="ARBA" id="ARBA00024190"/>
    </source>
</evidence>
<reference evidence="15 16" key="1">
    <citation type="journal article" date="2010" name="Cell">
        <title>The genome of Naegleria gruberi illuminates early eukaryotic versatility.</title>
        <authorList>
            <person name="Fritz-Laylin L.K."/>
            <person name="Prochnik S.E."/>
            <person name="Ginger M.L."/>
            <person name="Dacks J.B."/>
            <person name="Carpenter M.L."/>
            <person name="Field M.C."/>
            <person name="Kuo A."/>
            <person name="Paredez A."/>
            <person name="Chapman J."/>
            <person name="Pham J."/>
            <person name="Shu S."/>
            <person name="Neupane R."/>
            <person name="Cipriano M."/>
            <person name="Mancuso J."/>
            <person name="Tu H."/>
            <person name="Salamov A."/>
            <person name="Lindquist E."/>
            <person name="Shapiro H."/>
            <person name="Lucas S."/>
            <person name="Grigoriev I.V."/>
            <person name="Cande W.Z."/>
            <person name="Fulton C."/>
            <person name="Rokhsar D.S."/>
            <person name="Dawson S.C."/>
        </authorList>
    </citation>
    <scope>NUCLEOTIDE SEQUENCE [LARGE SCALE GENOMIC DNA]</scope>
    <source>
        <strain evidence="15 16">NEG-M</strain>
    </source>
</reference>
<keyword evidence="6" id="KW-0969">Cilium</keyword>
<keyword evidence="16" id="KW-1185">Reference proteome</keyword>
<keyword evidence="8" id="KW-0966">Cell projection</keyword>
<gene>
    <name evidence="15" type="ORF">NAEGRDRAFT_63304</name>
</gene>
<dbReference type="RefSeq" id="XP_002681488.1">
    <property type="nucleotide sequence ID" value="XM_002681442.1"/>
</dbReference>
<evidence type="ECO:0000256" key="4">
    <source>
        <dbReference type="ARBA" id="ARBA00022737"/>
    </source>
</evidence>
<dbReference type="GO" id="GO:0005858">
    <property type="term" value="C:axonemal dynein complex"/>
    <property type="evidence" value="ECO:0007669"/>
    <property type="project" value="TreeGrafter"/>
</dbReference>
<dbReference type="Gene3D" id="2.130.10.10">
    <property type="entry name" value="YVTN repeat-like/Quinoprotein amine dehydrogenase"/>
    <property type="match status" value="2"/>
</dbReference>
<feature type="repeat" description="WD" evidence="12">
    <location>
        <begin position="675"/>
        <end position="717"/>
    </location>
</feature>
<dbReference type="GeneID" id="8852463"/>
<evidence type="ECO:0000256" key="2">
    <source>
        <dbReference type="ARBA" id="ARBA00022490"/>
    </source>
</evidence>
<feature type="region of interest" description="Disordered" evidence="14">
    <location>
        <begin position="66"/>
        <end position="144"/>
    </location>
</feature>
<dbReference type="KEGG" id="ngr:NAEGRDRAFT_63304"/>
<feature type="compositionally biased region" description="Low complexity" evidence="14">
    <location>
        <begin position="115"/>
        <end position="129"/>
    </location>
</feature>
<evidence type="ECO:0000313" key="16">
    <source>
        <dbReference type="Proteomes" id="UP000006671"/>
    </source>
</evidence>
<dbReference type="InterPro" id="IPR036322">
    <property type="entry name" value="WD40_repeat_dom_sf"/>
</dbReference>
<dbReference type="OMA" id="YCSTMFA"/>
<evidence type="ECO:0000256" key="8">
    <source>
        <dbReference type="ARBA" id="ARBA00023273"/>
    </source>
</evidence>
<keyword evidence="4" id="KW-0677">Repeat</keyword>
<feature type="coiled-coil region" evidence="13">
    <location>
        <begin position="230"/>
        <end position="264"/>
    </location>
</feature>
<accession>D2V3B9</accession>